<keyword evidence="1" id="KW-0255">Endonuclease</keyword>
<dbReference type="RefSeq" id="WP_050692606.1">
    <property type="nucleotide sequence ID" value="NZ_CP012067.1"/>
</dbReference>
<evidence type="ECO:0000313" key="2">
    <source>
        <dbReference type="Proteomes" id="UP000274211"/>
    </source>
</evidence>
<keyword evidence="1" id="KW-0378">Hydrolase</keyword>
<proteinExistence type="predicted"/>
<organism evidence="1 2">
    <name type="scientific">Aggregatibacter aphrophilus</name>
    <name type="common">Haemophilus aphrophilus</name>
    <dbReference type="NCBI Taxonomy" id="732"/>
    <lineage>
        <taxon>Bacteria</taxon>
        <taxon>Pseudomonadati</taxon>
        <taxon>Pseudomonadota</taxon>
        <taxon>Gammaproteobacteria</taxon>
        <taxon>Pasteurellales</taxon>
        <taxon>Pasteurellaceae</taxon>
        <taxon>Aggregatibacter</taxon>
    </lineage>
</organism>
<gene>
    <name evidence="1" type="ORF">DOL88_02700</name>
</gene>
<sequence length="290" mass="33874">MIRLNLPSELLNYSDIIEECCSRNTQYTSDVLSNKQYLLGIGNDYEEYARLNNLYRFDTDFPIEPDGVICNTLSNSHMVKLYDYCLRDCRSGGVYDAVLNSAKNPKIRCPFCGGINTPSQIDHFLPKSRYGHFSVFPYNLIPICKDCNTEFKKEFFPIEKNEQLIHPYLDEDCFFNEQWLYAEYIDDGTEFGTVSYYLVPPSGWSDDKKNKIKFHFEKFHLADRFSEFSSGNLSDILVQMKSHKMNGAFMEDFEQCNIDSVIESESKANHWKKALFQAVKNKISIIWRRL</sequence>
<dbReference type="GO" id="GO:0004519">
    <property type="term" value="F:endonuclease activity"/>
    <property type="evidence" value="ECO:0007669"/>
    <property type="project" value="UniProtKB-KW"/>
</dbReference>
<reference evidence="1 2" key="1">
    <citation type="journal article" date="2019" name="J. Oral Microbiol.">
        <title>Role of OmpA1 and OmpA2 in Aggregatibacter actinomycetemcomitans and Aggregatibacter aphrophilus serum resistance.</title>
        <authorList>
            <person name="Lindholm M."/>
            <person name="Min Aung K."/>
            <person name="Nyunt Wai S."/>
            <person name="Oscarsson J."/>
        </authorList>
    </citation>
    <scope>NUCLEOTIDE SEQUENCE [LARGE SCALE GENOMIC DNA]</scope>
    <source>
        <strain evidence="1 2">HK83</strain>
    </source>
</reference>
<protein>
    <submittedName>
        <fullName evidence="1">HNH endonuclease</fullName>
    </submittedName>
</protein>
<evidence type="ECO:0000313" key="1">
    <source>
        <dbReference type="EMBL" id="RMW89695.1"/>
    </source>
</evidence>
<dbReference type="EMBL" id="QMGS01000036">
    <property type="protein sequence ID" value="RMW89695.1"/>
    <property type="molecule type" value="Genomic_DNA"/>
</dbReference>
<keyword evidence="2" id="KW-1185">Reference proteome</keyword>
<dbReference type="InterPro" id="IPR003615">
    <property type="entry name" value="HNH_nuc"/>
</dbReference>
<comment type="caution">
    <text evidence="1">The sequence shown here is derived from an EMBL/GenBank/DDBJ whole genome shotgun (WGS) entry which is preliminary data.</text>
</comment>
<name>A0ABX9VVY1_AGGAP</name>
<dbReference type="CDD" id="cd00085">
    <property type="entry name" value="HNHc"/>
    <property type="match status" value="1"/>
</dbReference>
<accession>A0ABX9VVY1</accession>
<keyword evidence="1" id="KW-0540">Nuclease</keyword>
<dbReference type="Gene3D" id="1.10.30.50">
    <property type="match status" value="1"/>
</dbReference>
<dbReference type="Proteomes" id="UP000274211">
    <property type="component" value="Unassembled WGS sequence"/>
</dbReference>